<evidence type="ECO:0000313" key="3">
    <source>
        <dbReference type="EMBL" id="SDC86005.1"/>
    </source>
</evidence>
<dbReference type="OrthoDB" id="9798918at2"/>
<dbReference type="PANTHER" id="PTHR35146">
    <property type="entry name" value="UPF0178 PROTEIN YAII"/>
    <property type="match status" value="1"/>
</dbReference>
<evidence type="ECO:0000256" key="2">
    <source>
        <dbReference type="HAMAP-Rule" id="MF_00489"/>
    </source>
</evidence>
<evidence type="ECO:0000313" key="4">
    <source>
        <dbReference type="Proteomes" id="UP000198908"/>
    </source>
</evidence>
<sequence>MQVLVDADACPAVIKEMLFRAARRAEVRVTLVANQYLRTPPSPFIKSIQVPAGFDAADARVVELAAQGDLVITADIPLAAAILEKGAHALDPRGNWFTRDNIQERLTMRDVMDQLRNAGIETGGPAPFSARDSKAFAAQLDRFLARHSTPPRRAD</sequence>
<organism evidence="3 4">
    <name type="scientific">Paraburkholderia lycopersici</name>
    <dbReference type="NCBI Taxonomy" id="416944"/>
    <lineage>
        <taxon>Bacteria</taxon>
        <taxon>Pseudomonadati</taxon>
        <taxon>Pseudomonadota</taxon>
        <taxon>Betaproteobacteria</taxon>
        <taxon>Burkholderiales</taxon>
        <taxon>Burkholderiaceae</taxon>
        <taxon>Paraburkholderia</taxon>
    </lineage>
</organism>
<dbReference type="STRING" id="416944.SAMN05421548_11146"/>
<dbReference type="AlphaFoldDB" id="A0A1G6Q301"/>
<gene>
    <name evidence="3" type="ORF">SAMN05421548_11146</name>
</gene>
<evidence type="ECO:0000256" key="1">
    <source>
        <dbReference type="ARBA" id="ARBA00008522"/>
    </source>
</evidence>
<name>A0A1G6Q301_9BURK</name>
<dbReference type="InterPro" id="IPR003791">
    <property type="entry name" value="UPF0178"/>
</dbReference>
<reference evidence="4" key="1">
    <citation type="submission" date="2016-09" db="EMBL/GenBank/DDBJ databases">
        <authorList>
            <person name="Varghese N."/>
            <person name="Submissions S."/>
        </authorList>
    </citation>
    <scope>NUCLEOTIDE SEQUENCE [LARGE SCALE GENOMIC DNA]</scope>
    <source>
        <strain evidence="4">TNe-862</strain>
    </source>
</reference>
<dbReference type="RefSeq" id="WP_091997405.1">
    <property type="nucleotide sequence ID" value="NZ_FMYQ01000011.1"/>
</dbReference>
<keyword evidence="4" id="KW-1185">Reference proteome</keyword>
<dbReference type="HAMAP" id="MF_00489">
    <property type="entry name" value="UPF0178"/>
    <property type="match status" value="1"/>
</dbReference>
<dbReference type="Proteomes" id="UP000198908">
    <property type="component" value="Unassembled WGS sequence"/>
</dbReference>
<dbReference type="Pfam" id="PF02639">
    <property type="entry name" value="DUF188"/>
    <property type="match status" value="1"/>
</dbReference>
<dbReference type="CDD" id="cd18720">
    <property type="entry name" value="PIN_YqxD-like"/>
    <property type="match status" value="1"/>
</dbReference>
<dbReference type="EMBL" id="FMYQ01000011">
    <property type="protein sequence ID" value="SDC86005.1"/>
    <property type="molecule type" value="Genomic_DNA"/>
</dbReference>
<dbReference type="PANTHER" id="PTHR35146:SF1">
    <property type="entry name" value="UPF0178 PROTEIN YAII"/>
    <property type="match status" value="1"/>
</dbReference>
<accession>A0A1G6Q301</accession>
<proteinExistence type="inferred from homology"/>
<comment type="similarity">
    <text evidence="1 2">Belongs to the UPF0178 family.</text>
</comment>
<dbReference type="NCBIfam" id="NF001095">
    <property type="entry name" value="PRK00124.1"/>
    <property type="match status" value="1"/>
</dbReference>
<protein>
    <recommendedName>
        <fullName evidence="2">UPF0178 protein SAMN05421548_11146</fullName>
    </recommendedName>
</protein>